<dbReference type="PANTHER" id="PTHR43350:SF19">
    <property type="entry name" value="D-GULOSIDE 3-DEHYDROGENASE"/>
    <property type="match status" value="1"/>
</dbReference>
<dbReference type="SUPFAM" id="SSF50129">
    <property type="entry name" value="GroES-like"/>
    <property type="match status" value="1"/>
</dbReference>
<dbReference type="InterPro" id="IPR036291">
    <property type="entry name" value="NAD(P)-bd_dom_sf"/>
</dbReference>
<evidence type="ECO:0000259" key="6">
    <source>
        <dbReference type="Pfam" id="PF08240"/>
    </source>
</evidence>
<dbReference type="EMBL" id="DVHB01000059">
    <property type="protein sequence ID" value="HIR39378.1"/>
    <property type="molecule type" value="Genomic_DNA"/>
</dbReference>
<keyword evidence="4" id="KW-0862">Zinc</keyword>
<evidence type="ECO:0000256" key="3">
    <source>
        <dbReference type="ARBA" id="ARBA00022723"/>
    </source>
</evidence>
<dbReference type="CDD" id="cd05188">
    <property type="entry name" value="MDR"/>
    <property type="match status" value="1"/>
</dbReference>
<accession>A0A9D1DB45</accession>
<comment type="cofactor">
    <cofactor evidence="1">
        <name>Zn(2+)</name>
        <dbReference type="ChEBI" id="CHEBI:29105"/>
    </cofactor>
</comment>
<sequence length="339" mass="36802">MDNWILKSANTLVNEQQQERTIASDEVKVKVAYVLASNFDAVLYSGEGGANYPKTIGRFAVGRVTEVGADCYGVERNTRVLLKPTRPCGKCLSCKTGKEDECSSVAIAGRDFDGFLRDFVVCKYTDIAPLPDSVNDIEALCTEAVALAERIYATLALPAGSRVAVIGCNFAGNILAQVLQYHKLIPIVVDNSAPALDKARACGIYYSFAEDDELAENIREATSGQLCDAAIYTTCSRLDPALTMRVLANGKCAVLAGFAPINFNIPARELCDKNATLIPVMTGFDYTDTAINLLVHDAVNIDVFEKEILTEFDPNAVYKALNDVNAVRKGKMTIFKLIL</sequence>
<organism evidence="7 8">
    <name type="scientific">Candidatus Coproplasma stercoripullorum</name>
    <dbReference type="NCBI Taxonomy" id="2840751"/>
    <lineage>
        <taxon>Bacteria</taxon>
        <taxon>Bacillati</taxon>
        <taxon>Bacillota</taxon>
        <taxon>Clostridia</taxon>
        <taxon>Eubacteriales</taxon>
        <taxon>Candidatus Coproplasma</taxon>
    </lineage>
</organism>
<comment type="caution">
    <text evidence="7">The sequence shown here is derived from an EMBL/GenBank/DDBJ whole genome shotgun (WGS) entry which is preliminary data.</text>
</comment>
<dbReference type="PANTHER" id="PTHR43350">
    <property type="entry name" value="NAD-DEPENDENT ALCOHOL DEHYDROGENASE"/>
    <property type="match status" value="1"/>
</dbReference>
<dbReference type="Pfam" id="PF08240">
    <property type="entry name" value="ADH_N"/>
    <property type="match status" value="1"/>
</dbReference>
<dbReference type="InterPro" id="IPR013154">
    <property type="entry name" value="ADH-like_N"/>
</dbReference>
<gene>
    <name evidence="7" type="ORF">IAB90_03245</name>
</gene>
<dbReference type="Gene3D" id="3.40.50.720">
    <property type="entry name" value="NAD(P)-binding Rossmann-like Domain"/>
    <property type="match status" value="1"/>
</dbReference>
<evidence type="ECO:0000256" key="4">
    <source>
        <dbReference type="ARBA" id="ARBA00022833"/>
    </source>
</evidence>
<dbReference type="SUPFAM" id="SSF51735">
    <property type="entry name" value="NAD(P)-binding Rossmann-fold domains"/>
    <property type="match status" value="1"/>
</dbReference>
<keyword evidence="5" id="KW-0560">Oxidoreductase</keyword>
<keyword evidence="3" id="KW-0479">Metal-binding</keyword>
<reference evidence="7" key="2">
    <citation type="journal article" date="2021" name="PeerJ">
        <title>Extensive microbial diversity within the chicken gut microbiome revealed by metagenomics and culture.</title>
        <authorList>
            <person name="Gilroy R."/>
            <person name="Ravi A."/>
            <person name="Getino M."/>
            <person name="Pursley I."/>
            <person name="Horton D.L."/>
            <person name="Alikhan N.F."/>
            <person name="Baker D."/>
            <person name="Gharbi K."/>
            <person name="Hall N."/>
            <person name="Watson M."/>
            <person name="Adriaenssens E.M."/>
            <person name="Foster-Nyarko E."/>
            <person name="Jarju S."/>
            <person name="Secka A."/>
            <person name="Antonio M."/>
            <person name="Oren A."/>
            <person name="Chaudhuri R.R."/>
            <person name="La Ragione R."/>
            <person name="Hildebrand F."/>
            <person name="Pallen M.J."/>
        </authorList>
    </citation>
    <scope>NUCLEOTIDE SEQUENCE</scope>
    <source>
        <strain evidence="7">ChiW25-3613</strain>
    </source>
</reference>
<dbReference type="AlphaFoldDB" id="A0A9D1DB45"/>
<reference evidence="7" key="1">
    <citation type="submission" date="2020-10" db="EMBL/GenBank/DDBJ databases">
        <authorList>
            <person name="Gilroy R."/>
        </authorList>
    </citation>
    <scope>NUCLEOTIDE SEQUENCE</scope>
    <source>
        <strain evidence="7">ChiW25-3613</strain>
    </source>
</reference>
<evidence type="ECO:0000313" key="7">
    <source>
        <dbReference type="EMBL" id="HIR39378.1"/>
    </source>
</evidence>
<proteinExistence type="inferred from homology"/>
<protein>
    <submittedName>
        <fullName evidence="7">Alcohol dehydrogenase catalytic domain-containing protein</fullName>
    </submittedName>
</protein>
<dbReference type="GO" id="GO:0046872">
    <property type="term" value="F:metal ion binding"/>
    <property type="evidence" value="ECO:0007669"/>
    <property type="project" value="UniProtKB-KW"/>
</dbReference>
<evidence type="ECO:0000313" key="8">
    <source>
        <dbReference type="Proteomes" id="UP000824179"/>
    </source>
</evidence>
<feature type="domain" description="Alcohol dehydrogenase-like N-terminal" evidence="6">
    <location>
        <begin position="24"/>
        <end position="132"/>
    </location>
</feature>
<evidence type="ECO:0000256" key="2">
    <source>
        <dbReference type="ARBA" id="ARBA00008072"/>
    </source>
</evidence>
<evidence type="ECO:0000256" key="5">
    <source>
        <dbReference type="ARBA" id="ARBA00023002"/>
    </source>
</evidence>
<dbReference type="InterPro" id="IPR011032">
    <property type="entry name" value="GroES-like_sf"/>
</dbReference>
<dbReference type="Proteomes" id="UP000824179">
    <property type="component" value="Unassembled WGS sequence"/>
</dbReference>
<dbReference type="Gene3D" id="3.90.180.10">
    <property type="entry name" value="Medium-chain alcohol dehydrogenases, catalytic domain"/>
    <property type="match status" value="1"/>
</dbReference>
<dbReference type="GO" id="GO:0016491">
    <property type="term" value="F:oxidoreductase activity"/>
    <property type="evidence" value="ECO:0007669"/>
    <property type="project" value="UniProtKB-KW"/>
</dbReference>
<evidence type="ECO:0000256" key="1">
    <source>
        <dbReference type="ARBA" id="ARBA00001947"/>
    </source>
</evidence>
<name>A0A9D1DB45_9FIRM</name>
<comment type="similarity">
    <text evidence="2">Belongs to the zinc-containing alcohol dehydrogenase family.</text>
</comment>